<feature type="transmembrane region" description="Helical" evidence="1">
    <location>
        <begin position="37"/>
        <end position="61"/>
    </location>
</feature>
<accession>A0A212JIF3</accession>
<keyword evidence="1" id="KW-0812">Transmembrane</keyword>
<feature type="transmembrane region" description="Helical" evidence="1">
    <location>
        <begin position="392"/>
        <end position="412"/>
    </location>
</feature>
<feature type="transmembrane region" description="Helical" evidence="1">
    <location>
        <begin position="419"/>
        <end position="435"/>
    </location>
</feature>
<feature type="transmembrane region" description="Helical" evidence="1">
    <location>
        <begin position="129"/>
        <end position="157"/>
    </location>
</feature>
<name>A0A212JIF3_9DELT</name>
<evidence type="ECO:0000256" key="1">
    <source>
        <dbReference type="SAM" id="Phobius"/>
    </source>
</evidence>
<reference evidence="2" key="1">
    <citation type="submission" date="2016-04" db="EMBL/GenBank/DDBJ databases">
        <authorList>
            <person name="Evans L.H."/>
            <person name="Alamgir A."/>
            <person name="Owens N."/>
            <person name="Weber N.D."/>
            <person name="Virtaneva K."/>
            <person name="Barbian K."/>
            <person name="Babar A."/>
            <person name="Rosenke K."/>
        </authorList>
    </citation>
    <scope>NUCLEOTIDE SEQUENCE</scope>
    <source>
        <strain evidence="2">86</strain>
    </source>
</reference>
<dbReference type="GO" id="GO:1902604">
    <property type="term" value="P:p-aminobenzoyl-glutamate transmembrane transport"/>
    <property type="evidence" value="ECO:0007669"/>
    <property type="project" value="InterPro"/>
</dbReference>
<dbReference type="InterPro" id="IPR004697">
    <property type="entry name" value="AbgT"/>
</dbReference>
<protein>
    <submittedName>
        <fullName evidence="2">Putative AbgT transporter</fullName>
    </submittedName>
</protein>
<dbReference type="PANTHER" id="PTHR30282">
    <property type="entry name" value="P-AMINOBENZOYL GLUTAMATE TRANSPORTER"/>
    <property type="match status" value="1"/>
</dbReference>
<keyword evidence="1" id="KW-0472">Membrane</keyword>
<sequence>MAQVKEQSGLEERSGLFERLLGWIERVGNKLPDPTTLFVILAFLVILISWICSMAGVSAIHPGTGKELTVTNLLSKEGFRRMWSMAVPNFAGFAPFGMVLVAVIGAGAAEKSGFLAALMQKMLANASRTMVTAVIIFIGINGNLAGDAAFVIMPPLAAVTYLGMGRHPLFGMFTAFAAVAAGFCANVTLGLSDALAYGFTEPAARMIDPTYHQSPAINYYFLIVSCIVLTVVGTFAAEKLVAPRFEGQDLSKYGKATVEALTPEQHRGIKMAGFAFLIACLVLIAMCLGDDPLMGDPAAGGSIMSSKSPFMSGIIVTVSVLLFIPGVTYGFVSGKYRNDKDMFRDVVAAFRDMAPYILLCFFCAQFTNYFGWSNLGVIIAVKGAAALKALNFTGIPLLVGVIFVSCIVNIFIGSASAKWAILAPVFVPMMMLMHFDPAVTQVAYRIGDSITNPLSPLFYYFPLILGFAHRYEPDTGMGTVIANMFPFSLCFSITWIIQLVIWCLLDVPLGPGGGIYLQ</sequence>
<feature type="transmembrane region" description="Helical" evidence="1">
    <location>
        <begin position="217"/>
        <end position="237"/>
    </location>
</feature>
<dbReference type="EMBL" id="FLUQ01000001">
    <property type="protein sequence ID" value="SBV99187.1"/>
    <property type="molecule type" value="Genomic_DNA"/>
</dbReference>
<gene>
    <name evidence="2" type="ORF">KL86DPRO_11534</name>
</gene>
<feature type="transmembrane region" description="Helical" evidence="1">
    <location>
        <begin position="309"/>
        <end position="332"/>
    </location>
</feature>
<feature type="transmembrane region" description="Helical" evidence="1">
    <location>
        <begin position="450"/>
        <end position="468"/>
    </location>
</feature>
<feature type="transmembrane region" description="Helical" evidence="1">
    <location>
        <begin position="353"/>
        <end position="372"/>
    </location>
</feature>
<dbReference type="AlphaFoldDB" id="A0A212JIF3"/>
<dbReference type="Pfam" id="PF03806">
    <property type="entry name" value="ABG_transport"/>
    <property type="match status" value="1"/>
</dbReference>
<feature type="transmembrane region" description="Helical" evidence="1">
    <location>
        <begin position="480"/>
        <end position="501"/>
    </location>
</feature>
<keyword evidence="1" id="KW-1133">Transmembrane helix</keyword>
<feature type="transmembrane region" description="Helical" evidence="1">
    <location>
        <begin position="82"/>
        <end position="109"/>
    </location>
</feature>
<dbReference type="PANTHER" id="PTHR30282:SF0">
    <property type="entry name" value="P-AMINOBENZOYL-GLUTAMATE TRANSPORT PROTEIN"/>
    <property type="match status" value="1"/>
</dbReference>
<organism evidence="2">
    <name type="scientific">uncultured delta proteobacterium</name>
    <dbReference type="NCBI Taxonomy" id="34034"/>
    <lineage>
        <taxon>Bacteria</taxon>
        <taxon>Deltaproteobacteria</taxon>
        <taxon>environmental samples</taxon>
    </lineage>
</organism>
<evidence type="ECO:0000313" key="2">
    <source>
        <dbReference type="EMBL" id="SBV99187.1"/>
    </source>
</evidence>
<proteinExistence type="predicted"/>
<feature type="transmembrane region" description="Helical" evidence="1">
    <location>
        <begin position="169"/>
        <end position="197"/>
    </location>
</feature>
<feature type="transmembrane region" description="Helical" evidence="1">
    <location>
        <begin position="271"/>
        <end position="289"/>
    </location>
</feature>
<dbReference type="GO" id="GO:0015558">
    <property type="term" value="F:secondary active p-aminobenzoyl-glutamate transmembrane transporter activity"/>
    <property type="evidence" value="ECO:0007669"/>
    <property type="project" value="InterPro"/>
</dbReference>